<reference evidence="8 9" key="1">
    <citation type="submission" date="2021-01" db="EMBL/GenBank/DDBJ databases">
        <title>Genomic Encyclopedia of Type Strains, Phase IV (KMG-IV): sequencing the most valuable type-strain genomes for metagenomic binning, comparative biology and taxonomic classification.</title>
        <authorList>
            <person name="Goeker M."/>
        </authorList>
    </citation>
    <scope>NUCLEOTIDE SEQUENCE [LARGE SCALE GENOMIC DNA]</scope>
    <source>
        <strain evidence="8 9">DSM 25540</strain>
    </source>
</reference>
<sequence length="287" mass="30946">MNSSAKGWIYGFVGIIIFSGSLPATRVAVMELDPLFLTAIRAIIASLLAVAALLLFRSKLPRRTDLASLVIVAGGVVIGFPLLTALALEHNTAGQSIVFLGLLPLCTSIFAVIRGGERPNALFWFFSIIGSCIVSGYALLSNGDLSMLGNGYMLLAIIVCGLGYAEGAILSKRLGNWQVISWSLLISFPFMLVITLFLFPSSMMTMQVETYVSLFYVSFFSMYIGFVFWYQGLAIGGIASVGQIQLLQPFFGLVIAVVLLQETIGLFLVIVNVAVVLCVVLAKKYAN</sequence>
<feature type="transmembrane region" description="Helical" evidence="6">
    <location>
        <begin position="35"/>
        <end position="56"/>
    </location>
</feature>
<dbReference type="EMBL" id="JAFBEC010000001">
    <property type="protein sequence ID" value="MBM7630919.1"/>
    <property type="molecule type" value="Genomic_DNA"/>
</dbReference>
<keyword evidence="9" id="KW-1185">Reference proteome</keyword>
<evidence type="ECO:0000256" key="5">
    <source>
        <dbReference type="ARBA" id="ARBA00023136"/>
    </source>
</evidence>
<proteinExistence type="inferred from homology"/>
<feature type="transmembrane region" description="Helical" evidence="6">
    <location>
        <begin position="7"/>
        <end position="29"/>
    </location>
</feature>
<evidence type="ECO:0000259" key="7">
    <source>
        <dbReference type="Pfam" id="PF00892"/>
    </source>
</evidence>
<keyword evidence="3 6" id="KW-0812">Transmembrane</keyword>
<keyword evidence="4 6" id="KW-1133">Transmembrane helix</keyword>
<dbReference type="InterPro" id="IPR000620">
    <property type="entry name" value="EamA_dom"/>
</dbReference>
<evidence type="ECO:0000256" key="4">
    <source>
        <dbReference type="ARBA" id="ARBA00022989"/>
    </source>
</evidence>
<feature type="transmembrane region" description="Helical" evidence="6">
    <location>
        <begin position="121"/>
        <end position="140"/>
    </location>
</feature>
<feature type="transmembrane region" description="Helical" evidence="6">
    <location>
        <begin position="94"/>
        <end position="114"/>
    </location>
</feature>
<feature type="transmembrane region" description="Helical" evidence="6">
    <location>
        <begin position="237"/>
        <end position="258"/>
    </location>
</feature>
<organism evidence="8 9">
    <name type="scientific">Geomicrobium sediminis</name>
    <dbReference type="NCBI Taxonomy" id="1347788"/>
    <lineage>
        <taxon>Bacteria</taxon>
        <taxon>Bacillati</taxon>
        <taxon>Bacillota</taxon>
        <taxon>Bacilli</taxon>
        <taxon>Bacillales</taxon>
        <taxon>Geomicrobium</taxon>
    </lineage>
</organism>
<feature type="transmembrane region" description="Helical" evidence="6">
    <location>
        <begin position="182"/>
        <end position="199"/>
    </location>
</feature>
<comment type="similarity">
    <text evidence="2">Belongs to the EamA transporter family.</text>
</comment>
<dbReference type="InterPro" id="IPR050638">
    <property type="entry name" value="AA-Vitamin_Transporters"/>
</dbReference>
<comment type="caution">
    <text evidence="8">The sequence shown here is derived from an EMBL/GenBank/DDBJ whole genome shotgun (WGS) entry which is preliminary data.</text>
</comment>
<dbReference type="PANTHER" id="PTHR32322">
    <property type="entry name" value="INNER MEMBRANE TRANSPORTER"/>
    <property type="match status" value="1"/>
</dbReference>
<protein>
    <submittedName>
        <fullName evidence="8">Drug/metabolite transporter (DMT)-like permease</fullName>
    </submittedName>
</protein>
<evidence type="ECO:0000256" key="6">
    <source>
        <dbReference type="SAM" id="Phobius"/>
    </source>
</evidence>
<dbReference type="Proteomes" id="UP000741863">
    <property type="component" value="Unassembled WGS sequence"/>
</dbReference>
<feature type="transmembrane region" description="Helical" evidence="6">
    <location>
        <begin position="211"/>
        <end position="230"/>
    </location>
</feature>
<dbReference type="SUPFAM" id="SSF103481">
    <property type="entry name" value="Multidrug resistance efflux transporter EmrE"/>
    <property type="match status" value="2"/>
</dbReference>
<keyword evidence="5 6" id="KW-0472">Membrane</keyword>
<gene>
    <name evidence="8" type="ORF">JOD17_000010</name>
</gene>
<name>A0ABS2P685_9BACL</name>
<feature type="domain" description="EamA" evidence="7">
    <location>
        <begin position="148"/>
        <end position="281"/>
    </location>
</feature>
<comment type="subcellular location">
    <subcellularLocation>
        <location evidence="1">Endomembrane system</location>
        <topology evidence="1">Multi-pass membrane protein</topology>
    </subcellularLocation>
</comment>
<evidence type="ECO:0000256" key="3">
    <source>
        <dbReference type="ARBA" id="ARBA00022692"/>
    </source>
</evidence>
<accession>A0ABS2P685</accession>
<feature type="transmembrane region" description="Helical" evidence="6">
    <location>
        <begin position="264"/>
        <end position="282"/>
    </location>
</feature>
<evidence type="ECO:0000256" key="2">
    <source>
        <dbReference type="ARBA" id="ARBA00007362"/>
    </source>
</evidence>
<feature type="transmembrane region" description="Helical" evidence="6">
    <location>
        <begin position="152"/>
        <end position="170"/>
    </location>
</feature>
<evidence type="ECO:0000313" key="8">
    <source>
        <dbReference type="EMBL" id="MBM7630919.1"/>
    </source>
</evidence>
<dbReference type="Pfam" id="PF00892">
    <property type="entry name" value="EamA"/>
    <property type="match status" value="2"/>
</dbReference>
<evidence type="ECO:0000256" key="1">
    <source>
        <dbReference type="ARBA" id="ARBA00004127"/>
    </source>
</evidence>
<dbReference type="RefSeq" id="WP_204695084.1">
    <property type="nucleotide sequence ID" value="NZ_JAFBEC010000001.1"/>
</dbReference>
<evidence type="ECO:0000313" key="9">
    <source>
        <dbReference type="Proteomes" id="UP000741863"/>
    </source>
</evidence>
<dbReference type="PANTHER" id="PTHR32322:SF2">
    <property type="entry name" value="EAMA DOMAIN-CONTAINING PROTEIN"/>
    <property type="match status" value="1"/>
</dbReference>
<feature type="domain" description="EamA" evidence="7">
    <location>
        <begin position="6"/>
        <end position="130"/>
    </location>
</feature>
<dbReference type="InterPro" id="IPR037185">
    <property type="entry name" value="EmrE-like"/>
</dbReference>
<feature type="transmembrane region" description="Helical" evidence="6">
    <location>
        <begin position="68"/>
        <end position="88"/>
    </location>
</feature>